<evidence type="ECO:0000259" key="7">
    <source>
        <dbReference type="PROSITE" id="PS50878"/>
    </source>
</evidence>
<dbReference type="EMBL" id="LSMT01000653">
    <property type="protein sequence ID" value="PFX15398.1"/>
    <property type="molecule type" value="Genomic_DNA"/>
</dbReference>
<feature type="domain" description="Reverse transcriptase" evidence="7">
    <location>
        <begin position="1"/>
        <end position="118"/>
    </location>
</feature>
<evidence type="ECO:0000313" key="8">
    <source>
        <dbReference type="EMBL" id="PFX15398.1"/>
    </source>
</evidence>
<protein>
    <submittedName>
        <fullName evidence="8">Retrovirus-related Pol polyprotein from transposon opus</fullName>
    </submittedName>
</protein>
<evidence type="ECO:0000256" key="3">
    <source>
        <dbReference type="ARBA" id="ARBA00022722"/>
    </source>
</evidence>
<evidence type="ECO:0000256" key="6">
    <source>
        <dbReference type="ARBA" id="ARBA00022918"/>
    </source>
</evidence>
<dbReference type="InterPro" id="IPR043502">
    <property type="entry name" value="DNA/RNA_pol_sf"/>
</dbReference>
<accession>A0A2B4RG99</accession>
<evidence type="ECO:0000313" key="9">
    <source>
        <dbReference type="Proteomes" id="UP000225706"/>
    </source>
</evidence>
<keyword evidence="3" id="KW-0540">Nuclease</keyword>
<name>A0A2B4RG99_STYPI</name>
<dbReference type="Proteomes" id="UP000225706">
    <property type="component" value="Unassembled WGS sequence"/>
</dbReference>
<sequence length="454" mass="51946">MKTFSHSRDARINRLNARERTAFATHNGLYEFLVMPFGLTNSGQSFQRLMGHILRGLEYLFALIYIYIDDIIIFSKSADEHFGQLEEIFKRLREANIKLNPKKCNFVKQRVEYFGHIVTPEEECAVAFDKLKRALVSAPILAYPNFEEPFLLFVNASSTGIGFTLAQVQDGKEVAIAYNGRGLNSAERNYSTTEKETLALIEGIKKFQSYLQSRQFTVVTDHSSLRWLMNVKDASGRLARWALLLQQYDFEIVHRPEECAVAFDKLKRALVSAPILAYPNFKEPFLLFVDASSTGIGFTLAQVQDGKEVAIAFNGRGLSSAERNYSTTEREALALIEGIKKFQPYLQSRQFTVVTDHSSLRWLMNVKDASGRLARWALLLQQYDFEIVHRPGKMHGNADSLSRRPYDTRECNSIQKDEPQVAKVRELQRRDFIKQKANLKILEISILENALQHV</sequence>
<evidence type="ECO:0000256" key="4">
    <source>
        <dbReference type="ARBA" id="ARBA00022759"/>
    </source>
</evidence>
<evidence type="ECO:0000256" key="2">
    <source>
        <dbReference type="ARBA" id="ARBA00022695"/>
    </source>
</evidence>
<dbReference type="Gene3D" id="3.30.70.270">
    <property type="match status" value="1"/>
</dbReference>
<comment type="caution">
    <text evidence="8">The sequence shown here is derived from an EMBL/GenBank/DDBJ whole genome shotgun (WGS) entry which is preliminary data.</text>
</comment>
<dbReference type="AlphaFoldDB" id="A0A2B4RG99"/>
<dbReference type="SUPFAM" id="SSF56672">
    <property type="entry name" value="DNA/RNA polymerases"/>
    <property type="match status" value="2"/>
</dbReference>
<keyword evidence="1" id="KW-0808">Transferase</keyword>
<dbReference type="CDD" id="cd09274">
    <property type="entry name" value="RNase_HI_RT_Ty3"/>
    <property type="match status" value="2"/>
</dbReference>
<dbReference type="PANTHER" id="PTHR37984">
    <property type="entry name" value="PROTEIN CBG26694"/>
    <property type="match status" value="1"/>
</dbReference>
<evidence type="ECO:0000256" key="1">
    <source>
        <dbReference type="ARBA" id="ARBA00022679"/>
    </source>
</evidence>
<dbReference type="CDD" id="cd01647">
    <property type="entry name" value="RT_LTR"/>
    <property type="match status" value="1"/>
</dbReference>
<dbReference type="InterPro" id="IPR000477">
    <property type="entry name" value="RT_dom"/>
</dbReference>
<dbReference type="Gene3D" id="3.10.10.10">
    <property type="entry name" value="HIV Type 1 Reverse Transcriptase, subunit A, domain 1"/>
    <property type="match status" value="1"/>
</dbReference>
<proteinExistence type="predicted"/>
<keyword evidence="9" id="KW-1185">Reference proteome</keyword>
<keyword evidence="4" id="KW-0255">Endonuclease</keyword>
<dbReference type="InterPro" id="IPR050951">
    <property type="entry name" value="Retrovirus_Pol_polyprotein"/>
</dbReference>
<dbReference type="PANTHER" id="PTHR37984:SF5">
    <property type="entry name" value="PROTEIN NYNRIN-LIKE"/>
    <property type="match status" value="1"/>
</dbReference>
<organism evidence="8 9">
    <name type="scientific">Stylophora pistillata</name>
    <name type="common">Smooth cauliflower coral</name>
    <dbReference type="NCBI Taxonomy" id="50429"/>
    <lineage>
        <taxon>Eukaryota</taxon>
        <taxon>Metazoa</taxon>
        <taxon>Cnidaria</taxon>
        <taxon>Anthozoa</taxon>
        <taxon>Hexacorallia</taxon>
        <taxon>Scleractinia</taxon>
        <taxon>Astrocoeniina</taxon>
        <taxon>Pocilloporidae</taxon>
        <taxon>Stylophora</taxon>
    </lineage>
</organism>
<dbReference type="PROSITE" id="PS50878">
    <property type="entry name" value="RT_POL"/>
    <property type="match status" value="1"/>
</dbReference>
<dbReference type="GO" id="GO:0016787">
    <property type="term" value="F:hydrolase activity"/>
    <property type="evidence" value="ECO:0007669"/>
    <property type="project" value="UniProtKB-KW"/>
</dbReference>
<gene>
    <name evidence="8" type="primary">pol</name>
    <name evidence="8" type="ORF">AWC38_SpisGene20382</name>
</gene>
<dbReference type="InterPro" id="IPR043128">
    <property type="entry name" value="Rev_trsase/Diguanyl_cyclase"/>
</dbReference>
<reference evidence="9" key="1">
    <citation type="journal article" date="2017" name="bioRxiv">
        <title>Comparative analysis of the genomes of Stylophora pistillata and Acropora digitifera provides evidence for extensive differences between species of corals.</title>
        <authorList>
            <person name="Voolstra C.R."/>
            <person name="Li Y."/>
            <person name="Liew Y.J."/>
            <person name="Baumgarten S."/>
            <person name="Zoccola D."/>
            <person name="Flot J.-F."/>
            <person name="Tambutte S."/>
            <person name="Allemand D."/>
            <person name="Aranda M."/>
        </authorList>
    </citation>
    <scope>NUCLEOTIDE SEQUENCE [LARGE SCALE GENOMIC DNA]</scope>
</reference>
<dbReference type="GO" id="GO:0003964">
    <property type="term" value="F:RNA-directed DNA polymerase activity"/>
    <property type="evidence" value="ECO:0007669"/>
    <property type="project" value="UniProtKB-KW"/>
</dbReference>
<dbReference type="GO" id="GO:0004519">
    <property type="term" value="F:endonuclease activity"/>
    <property type="evidence" value="ECO:0007669"/>
    <property type="project" value="UniProtKB-KW"/>
</dbReference>
<keyword evidence="6" id="KW-0695">RNA-directed DNA polymerase</keyword>
<dbReference type="FunFam" id="3.30.70.270:FF:000003">
    <property type="entry name" value="Transposon Ty3-G Gag-Pol polyprotein"/>
    <property type="match status" value="1"/>
</dbReference>
<keyword evidence="5" id="KW-0378">Hydrolase</keyword>
<keyword evidence="2" id="KW-0548">Nucleotidyltransferase</keyword>
<dbReference type="Pfam" id="PF00078">
    <property type="entry name" value="RVT_1"/>
    <property type="match status" value="1"/>
</dbReference>
<dbReference type="STRING" id="50429.A0A2B4RG99"/>
<dbReference type="Pfam" id="PF17917">
    <property type="entry name" value="RT_RNaseH"/>
    <property type="match status" value="2"/>
</dbReference>
<dbReference type="FunFam" id="3.10.20.370:FF:000001">
    <property type="entry name" value="Retrovirus-related Pol polyprotein from transposon 17.6-like protein"/>
    <property type="match status" value="2"/>
</dbReference>
<dbReference type="InterPro" id="IPR041373">
    <property type="entry name" value="RT_RNaseH"/>
</dbReference>
<evidence type="ECO:0000256" key="5">
    <source>
        <dbReference type="ARBA" id="ARBA00022801"/>
    </source>
</evidence>
<dbReference type="Gene3D" id="3.10.20.370">
    <property type="match status" value="2"/>
</dbReference>